<proteinExistence type="predicted"/>
<protein>
    <submittedName>
        <fullName evidence="2">Uncharacterized protein</fullName>
    </submittedName>
</protein>
<dbReference type="AlphaFoldDB" id="A0A0P7XVW9"/>
<dbReference type="Proteomes" id="UP000050497">
    <property type="component" value="Unassembled WGS sequence"/>
</dbReference>
<gene>
    <name evidence="3" type="ORF">GA0071312_0251</name>
    <name evidence="2" type="ORF">HLUCCO17_17535</name>
</gene>
<dbReference type="EMBL" id="FMBM01000001">
    <property type="protein sequence ID" value="SCC78380.1"/>
    <property type="molecule type" value="Genomic_DNA"/>
</dbReference>
<organism evidence="2 4">
    <name type="scientific">Saliniramus fredricksonii</name>
    <dbReference type="NCBI Taxonomy" id="1653334"/>
    <lineage>
        <taxon>Bacteria</taxon>
        <taxon>Pseudomonadati</taxon>
        <taxon>Pseudomonadota</taxon>
        <taxon>Alphaproteobacteria</taxon>
        <taxon>Hyphomicrobiales</taxon>
        <taxon>Salinarimonadaceae</taxon>
        <taxon>Saliniramus</taxon>
    </lineage>
</organism>
<accession>A0A0P7XVW9</accession>
<keyword evidence="1" id="KW-0732">Signal</keyword>
<evidence type="ECO:0000313" key="5">
    <source>
        <dbReference type="Proteomes" id="UP000182800"/>
    </source>
</evidence>
<dbReference type="EMBL" id="LJSX01000047">
    <property type="protein sequence ID" value="KPQ08632.1"/>
    <property type="molecule type" value="Genomic_DNA"/>
</dbReference>
<name>A0A0P7XVW9_9HYPH</name>
<feature type="signal peptide" evidence="1">
    <location>
        <begin position="1"/>
        <end position="31"/>
    </location>
</feature>
<evidence type="ECO:0000313" key="4">
    <source>
        <dbReference type="Proteomes" id="UP000050497"/>
    </source>
</evidence>
<reference evidence="2 4" key="1">
    <citation type="submission" date="2015-09" db="EMBL/GenBank/DDBJ databases">
        <title>Identification and resolution of microdiversity through metagenomic sequencing of parallel consortia.</title>
        <authorList>
            <person name="Nelson W.C."/>
            <person name="Romine M.F."/>
            <person name="Lindemann S.R."/>
        </authorList>
    </citation>
    <scope>NUCLEOTIDE SEQUENCE [LARGE SCALE GENOMIC DNA]</scope>
    <source>
        <strain evidence="2">HL-109</strain>
    </source>
</reference>
<reference evidence="3 5" key="2">
    <citation type="submission" date="2016-08" db="EMBL/GenBank/DDBJ databases">
        <authorList>
            <person name="Varghese N."/>
            <person name="Submissions Spin"/>
        </authorList>
    </citation>
    <scope>NUCLEOTIDE SEQUENCE [LARGE SCALE GENOMIC DNA]</scope>
    <source>
        <strain evidence="3 5">HL-109</strain>
    </source>
</reference>
<evidence type="ECO:0000313" key="3">
    <source>
        <dbReference type="EMBL" id="SCC78380.1"/>
    </source>
</evidence>
<evidence type="ECO:0000256" key="1">
    <source>
        <dbReference type="SAM" id="SignalP"/>
    </source>
</evidence>
<keyword evidence="5" id="KW-1185">Reference proteome</keyword>
<sequence>MIRIVKSAEGLFWIKCLAVIALAINPVSAVADTCNDSILSKNPVNGDVFLNSSRNKLQKIEENQLLRIERDKEIEITYVIKSESLTVYRAIAFLRKTRSSNEDVFHRNIRIYNNIVPGEERTSKKDFYKHHRDRNEVTKITRHFHVPYSFYRINSFQNLEDTSSFQGFFDDSSINFYGRIQRYKGMKSNIMCATTVFFSEIPAQGVVDKVYFRVINLSEENTIPNWHDFELTFEITQ</sequence>
<evidence type="ECO:0000313" key="2">
    <source>
        <dbReference type="EMBL" id="KPQ08632.1"/>
    </source>
</evidence>
<dbReference type="Proteomes" id="UP000182800">
    <property type="component" value="Unassembled WGS sequence"/>
</dbReference>
<feature type="chain" id="PRO_5006145707" evidence="1">
    <location>
        <begin position="32"/>
        <end position="237"/>
    </location>
</feature>
<dbReference type="RefSeq" id="WP_131817667.1">
    <property type="nucleotide sequence ID" value="NZ_FMBM01000001.1"/>
</dbReference>
<dbReference type="STRING" id="1653334.GA0071312_0251"/>
<comment type="caution">
    <text evidence="2">The sequence shown here is derived from an EMBL/GenBank/DDBJ whole genome shotgun (WGS) entry which is preliminary data.</text>
</comment>